<dbReference type="Gene3D" id="2.60.40.1120">
    <property type="entry name" value="Carboxypeptidase-like, regulatory domain"/>
    <property type="match status" value="2"/>
</dbReference>
<feature type="domain" description="DUF4015" evidence="2">
    <location>
        <begin position="302"/>
        <end position="611"/>
    </location>
</feature>
<dbReference type="AlphaFoldDB" id="A0A831TGI9"/>
<dbReference type="EMBL" id="DSIY01000220">
    <property type="protein sequence ID" value="HEG91655.1"/>
    <property type="molecule type" value="Genomic_DNA"/>
</dbReference>
<dbReference type="Pfam" id="PF13200">
    <property type="entry name" value="DUF4015"/>
    <property type="match status" value="1"/>
</dbReference>
<evidence type="ECO:0000256" key="1">
    <source>
        <dbReference type="SAM" id="Phobius"/>
    </source>
</evidence>
<comment type="caution">
    <text evidence="3">The sequence shown here is derived from an EMBL/GenBank/DDBJ whole genome shotgun (WGS) entry which is preliminary data.</text>
</comment>
<dbReference type="InterPro" id="IPR017853">
    <property type="entry name" value="GH"/>
</dbReference>
<gene>
    <name evidence="3" type="ORF">ENP34_09500</name>
</gene>
<dbReference type="InterPro" id="IPR025275">
    <property type="entry name" value="DUF4015"/>
</dbReference>
<keyword evidence="1" id="KW-0472">Membrane</keyword>
<dbReference type="Pfam" id="PF13620">
    <property type="entry name" value="CarboxypepD_reg"/>
    <property type="match status" value="2"/>
</dbReference>
<name>A0A831TGI9_9BACT</name>
<keyword evidence="1" id="KW-1133">Transmembrane helix</keyword>
<dbReference type="SUPFAM" id="SSF49464">
    <property type="entry name" value="Carboxypeptidase regulatory domain-like"/>
    <property type="match status" value="2"/>
</dbReference>
<accession>A0A831TGI9</accession>
<keyword evidence="1" id="KW-0812">Transmembrane</keyword>
<sequence length="619" mass="68180">MAYCSPTVCALSLLCNRRDRSAGWGGGVRTEPSPFGLRRRRRWHWLSWELSLAMLGLPLIVLLATTGYVVLVRDERLHVTVLDAYTEQPLAGVHVRAGQAEAVTDEAGEARIEASGSASLVFEKEDYDPVTLEVAPDQRSARVRMRPNVVRGVVTRRDNGEPLAGVTVKALSGDQVVTQTTTDSNGSYALRGVPEGATLAFEHDEFADVRIDLSRQTAVSVALRPDVVTGQVTDPDGQPIQGATVAIGNAIATTDEMGTFRLTGAPEQGEIVVKAPGYRAAVVPLSAEMRVAAQLEPISVRAIYINAAVAANPEAWAERLALVERTEVNAVVVDLKDSTGRVFYDSQVQLAQEIGAVLPILDPKAIVEELHRRDIYAIARIVVFEDPILAEAKPEWAIKDAATGDLWRTWNGLAWVNAHRSEVWDYNIALALEAASFGFDEIQLDYIRFPSDGPLDRAEYGVEHNRETRTQAIGEFLERARLALAPTRAYLGADIFGLTLWELGDSGIGQVLEVVAERVDYICPMIYPSHFYPGSMGFEIPNDHPYEVILWSLQNGAERIPQHVRKLRPWLQDFSYGPGIEYGPNEVRAQIQAVEDAGLDSWMIWNADNVYHEEALHAS</sequence>
<organism evidence="3">
    <name type="scientific">Thermorudis peleae</name>
    <dbReference type="NCBI Taxonomy" id="1382356"/>
    <lineage>
        <taxon>Bacteria</taxon>
        <taxon>Pseudomonadati</taxon>
        <taxon>Thermomicrobiota</taxon>
        <taxon>Thermomicrobia</taxon>
        <taxon>Thermomicrobia incertae sedis</taxon>
        <taxon>Thermorudis</taxon>
    </lineage>
</organism>
<protein>
    <recommendedName>
        <fullName evidence="2">DUF4015 domain-containing protein</fullName>
    </recommendedName>
</protein>
<reference evidence="3" key="1">
    <citation type="journal article" date="2020" name="mSystems">
        <title>Genome- and Community-Level Interaction Insights into Carbon Utilization and Element Cycling Functions of Hydrothermarchaeota in Hydrothermal Sediment.</title>
        <authorList>
            <person name="Zhou Z."/>
            <person name="Liu Y."/>
            <person name="Xu W."/>
            <person name="Pan J."/>
            <person name="Luo Z.H."/>
            <person name="Li M."/>
        </authorList>
    </citation>
    <scope>NUCLEOTIDE SEQUENCE [LARGE SCALE GENOMIC DNA]</scope>
    <source>
        <strain evidence="3">SpSt-210</strain>
    </source>
</reference>
<dbReference type="SUPFAM" id="SSF51445">
    <property type="entry name" value="(Trans)glycosidases"/>
    <property type="match status" value="1"/>
</dbReference>
<dbReference type="InterPro" id="IPR008969">
    <property type="entry name" value="CarboxyPept-like_regulatory"/>
</dbReference>
<proteinExistence type="predicted"/>
<evidence type="ECO:0000259" key="2">
    <source>
        <dbReference type="Pfam" id="PF13200"/>
    </source>
</evidence>
<evidence type="ECO:0000313" key="3">
    <source>
        <dbReference type="EMBL" id="HEG91655.1"/>
    </source>
</evidence>
<feature type="transmembrane region" description="Helical" evidence="1">
    <location>
        <begin position="48"/>
        <end position="71"/>
    </location>
</feature>